<sequence length="52" mass="5983">MNSSFPAFTKGYYYDSILKEVKKTRMHPSVLAHSFSLTEDIQFNKAITIKTP</sequence>
<name>U1YEU7_ANEAE</name>
<accession>U1YEU7</accession>
<proteinExistence type="predicted"/>
<evidence type="ECO:0000313" key="1">
    <source>
        <dbReference type="EMBL" id="ERI09281.1"/>
    </source>
</evidence>
<dbReference type="Proteomes" id="UP000016511">
    <property type="component" value="Unassembled WGS sequence"/>
</dbReference>
<dbReference type="AlphaFoldDB" id="U1YEU7"/>
<gene>
    <name evidence="1" type="ORF">HMPREF0083_02560</name>
</gene>
<organism evidence="1 2">
    <name type="scientific">Aneurinibacillus aneurinilyticus ATCC 12856</name>
    <dbReference type="NCBI Taxonomy" id="649747"/>
    <lineage>
        <taxon>Bacteria</taxon>
        <taxon>Bacillati</taxon>
        <taxon>Bacillota</taxon>
        <taxon>Bacilli</taxon>
        <taxon>Bacillales</taxon>
        <taxon>Paenibacillaceae</taxon>
        <taxon>Aneurinibacillus group</taxon>
        <taxon>Aneurinibacillus</taxon>
    </lineage>
</organism>
<evidence type="ECO:0000313" key="2">
    <source>
        <dbReference type="Proteomes" id="UP000016511"/>
    </source>
</evidence>
<dbReference type="HOGENOM" id="CLU_3076185_0_0_9"/>
<dbReference type="STRING" id="649747.HMPREF0083_02560"/>
<comment type="caution">
    <text evidence="1">The sequence shown here is derived from an EMBL/GenBank/DDBJ whole genome shotgun (WGS) entry which is preliminary data.</text>
</comment>
<protein>
    <submittedName>
        <fullName evidence="1">Uncharacterized protein</fullName>
    </submittedName>
</protein>
<keyword evidence="2" id="KW-1185">Reference proteome</keyword>
<dbReference type="EMBL" id="AWSJ01000160">
    <property type="protein sequence ID" value="ERI09281.1"/>
    <property type="molecule type" value="Genomic_DNA"/>
</dbReference>
<reference evidence="1 2" key="1">
    <citation type="submission" date="2013-08" db="EMBL/GenBank/DDBJ databases">
        <authorList>
            <person name="Weinstock G."/>
            <person name="Sodergren E."/>
            <person name="Wylie T."/>
            <person name="Fulton L."/>
            <person name="Fulton R."/>
            <person name="Fronick C."/>
            <person name="O'Laughlin M."/>
            <person name="Godfrey J."/>
            <person name="Miner T."/>
            <person name="Herter B."/>
            <person name="Appelbaum E."/>
            <person name="Cordes M."/>
            <person name="Lek S."/>
            <person name="Wollam A."/>
            <person name="Pepin K.H."/>
            <person name="Palsikar V.B."/>
            <person name="Mitreva M."/>
            <person name="Wilson R.K."/>
        </authorList>
    </citation>
    <scope>NUCLEOTIDE SEQUENCE [LARGE SCALE GENOMIC DNA]</scope>
    <source>
        <strain evidence="1 2">ATCC 12856</strain>
    </source>
</reference>